<organism evidence="4 5">
    <name type="scientific">Desulfitobacterium chlororespirans DSM 11544</name>
    <dbReference type="NCBI Taxonomy" id="1121395"/>
    <lineage>
        <taxon>Bacteria</taxon>
        <taxon>Bacillati</taxon>
        <taxon>Bacillota</taxon>
        <taxon>Clostridia</taxon>
        <taxon>Eubacteriales</taxon>
        <taxon>Desulfitobacteriaceae</taxon>
        <taxon>Desulfitobacterium</taxon>
    </lineage>
</organism>
<feature type="transmembrane region" description="Helical" evidence="2">
    <location>
        <begin position="359"/>
        <end position="378"/>
    </location>
</feature>
<proteinExistence type="predicted"/>
<dbReference type="InterPro" id="IPR013491">
    <property type="entry name" value="Tape_meas_N"/>
</dbReference>
<dbReference type="STRING" id="1121395.SAMN02745215_01600"/>
<name>A0A1M7T5I6_9FIRM</name>
<evidence type="ECO:0000313" key="5">
    <source>
        <dbReference type="Proteomes" id="UP000184010"/>
    </source>
</evidence>
<evidence type="ECO:0000313" key="4">
    <source>
        <dbReference type="EMBL" id="SHN65967.1"/>
    </source>
</evidence>
<feature type="transmembrane region" description="Helical" evidence="2">
    <location>
        <begin position="414"/>
        <end position="437"/>
    </location>
</feature>
<feature type="region of interest" description="Disordered" evidence="1">
    <location>
        <begin position="605"/>
        <end position="626"/>
    </location>
</feature>
<evidence type="ECO:0000256" key="2">
    <source>
        <dbReference type="SAM" id="Phobius"/>
    </source>
</evidence>
<keyword evidence="2" id="KW-0472">Membrane</keyword>
<evidence type="ECO:0000259" key="3">
    <source>
        <dbReference type="Pfam" id="PF20155"/>
    </source>
</evidence>
<evidence type="ECO:0000256" key="1">
    <source>
        <dbReference type="SAM" id="MobiDB-lite"/>
    </source>
</evidence>
<dbReference type="EMBL" id="FRDN01000005">
    <property type="protein sequence ID" value="SHN65967.1"/>
    <property type="molecule type" value="Genomic_DNA"/>
</dbReference>
<sequence>MATVISASTLASTLESTLASTFSSTFSSASSLNVSMAMRQSVQDITQEIEFTISAEKQVTQAINESNRVQQVFNESVQTGTVAIDGTSEAIDESNRAQQRFNQSAQAGTTAIDRISGAITLANEGIALMERVWSGVNKVMTLADDVTSVNSRIAMINDGTWNLLDLQKQVLKVANDTRASYTATADLLVKAGMGTQGVFKSTQDMLGFAERFNKLLAAGQANAADKSSATLQMSQALGNGVMGNSELVDIENAVPMFANILAEGLGVSVEQIRQMGAEGELTADRIVTALENQEERINGLFLQTPGTFSEAMTVLGNKFSFWIGQLNEADGPLQQITKRIQELSVWLDTTEGMQFFNNLAYGVNIAINIILTLFGVLFQVVNFISSNWSIIEPIVWGIVAAYTAWFVISKMNAVAQAVAAINTGIMTLAVAAQIAAVNGLSAGWRSLNAAMRANIILFIISLIIGLVIYIHHLWKTNDNFAAGVMRTWNAVLNFFDQVPIFFEKIKMAVVNTFWDMSVGALEIMEFLINGVIDGINWLRNKSNDLLGTNFQMMGYADLNVKDLAKDAAAIRLAGDVAIKAMEQDAAQKAAEREQKVQEMLNSRAAQRVAADPDPGTNEGSGIWNNNGPWNNTIDSVGEIGKINDTVDISSEDLKIMRELAEMKNIQNFVTLTPTVSVTTGDIRNGSDADTIVAKIKMMLEKDIASSASAVYG</sequence>
<reference evidence="5" key="1">
    <citation type="submission" date="2016-12" db="EMBL/GenBank/DDBJ databases">
        <authorList>
            <person name="Varghese N."/>
            <person name="Submissions S."/>
        </authorList>
    </citation>
    <scope>NUCLEOTIDE SEQUENCE [LARGE SCALE GENOMIC DNA]</scope>
    <source>
        <strain evidence="5">DSM 11544</strain>
    </source>
</reference>
<dbReference type="RefSeq" id="WP_072772099.1">
    <property type="nucleotide sequence ID" value="NZ_FRDN01000005.1"/>
</dbReference>
<dbReference type="Proteomes" id="UP000184010">
    <property type="component" value="Unassembled WGS sequence"/>
</dbReference>
<keyword evidence="2" id="KW-1133">Transmembrane helix</keyword>
<feature type="transmembrane region" description="Helical" evidence="2">
    <location>
        <begin position="449"/>
        <end position="470"/>
    </location>
</feature>
<keyword evidence="5" id="KW-1185">Reference proteome</keyword>
<dbReference type="Pfam" id="PF20155">
    <property type="entry name" value="TMP_3"/>
    <property type="match status" value="1"/>
</dbReference>
<dbReference type="AlphaFoldDB" id="A0A1M7T5I6"/>
<gene>
    <name evidence="4" type="ORF">SAMN02745215_01600</name>
</gene>
<accession>A0A1M7T5I6</accession>
<protein>
    <submittedName>
        <fullName evidence="4">Tape measure domain-containing protein</fullName>
    </submittedName>
</protein>
<feature type="domain" description="Tape measure protein N-terminal" evidence="3">
    <location>
        <begin position="138"/>
        <end position="328"/>
    </location>
</feature>
<feature type="transmembrane region" description="Helical" evidence="2">
    <location>
        <begin position="390"/>
        <end position="408"/>
    </location>
</feature>
<keyword evidence="2" id="KW-0812">Transmembrane</keyword>
<dbReference type="NCBIfam" id="TIGR02675">
    <property type="entry name" value="tape_meas_nterm"/>
    <property type="match status" value="1"/>
</dbReference>
<feature type="compositionally biased region" description="Polar residues" evidence="1">
    <location>
        <begin position="617"/>
        <end position="626"/>
    </location>
</feature>